<protein>
    <submittedName>
        <fullName evidence="6">Acetylornithine/succinyldiaminopimelate/putresci ne aminotransferase</fullName>
    </submittedName>
</protein>
<dbReference type="GO" id="GO:0042802">
    <property type="term" value="F:identical protein binding"/>
    <property type="evidence" value="ECO:0007669"/>
    <property type="project" value="TreeGrafter"/>
</dbReference>
<evidence type="ECO:0000256" key="5">
    <source>
        <dbReference type="RuleBase" id="RU003560"/>
    </source>
</evidence>
<dbReference type="InterPro" id="IPR015421">
    <property type="entry name" value="PyrdxlP-dep_Trfase_major"/>
</dbReference>
<evidence type="ECO:0000313" key="7">
    <source>
        <dbReference type="Proteomes" id="UP000295499"/>
    </source>
</evidence>
<dbReference type="GO" id="GO:0030170">
    <property type="term" value="F:pyridoxal phosphate binding"/>
    <property type="evidence" value="ECO:0007669"/>
    <property type="project" value="InterPro"/>
</dbReference>
<reference evidence="6 7" key="1">
    <citation type="submission" date="2019-03" db="EMBL/GenBank/DDBJ databases">
        <title>Genomic Encyclopedia of Archaeal and Bacterial Type Strains, Phase II (KMG-II): from individual species to whole genera.</title>
        <authorList>
            <person name="Goeker M."/>
        </authorList>
    </citation>
    <scope>NUCLEOTIDE SEQUENCE [LARGE SCALE GENOMIC DNA]</scope>
    <source>
        <strain evidence="6 7">DSM 19034</strain>
    </source>
</reference>
<sequence>MISNKQLFLLNTAQTSTTPKMLEIDYADGIYIYDKKGKSYIDLVSGFAVSNIGHRHPAVLKAIQKQLDKYLHLTVYGEYIQSPMVKFAAKLVSVLPPSLNNVYFVNSGTEATEGALKLAKRYTGRSGIISCVNAYHGSTHGALSVMGNEQYKQAYRPLLPDVSFIRFGEAEDLAKITTKTACVIIETVQGEAGIRFPTKDYMQKLRTRCTETGTLLILDEIQAAFGRTGKLFAFEHFGIVPDILLLAKALGGGMPVGAFIADQKVMSVLAENPILGHITTFGGHPVSCAAGLASLEVILTDRLVEGVDDKEQLFRELLVHPAIREIRGKGLMLSLQLDTFDQVEKVSRLCSDAGVIIDWFLHCETALRVAPPLIINEKEIRKVCKIILNALDQLEAPIIA</sequence>
<dbReference type="GO" id="GO:0008483">
    <property type="term" value="F:transaminase activity"/>
    <property type="evidence" value="ECO:0007669"/>
    <property type="project" value="UniProtKB-KW"/>
</dbReference>
<keyword evidence="2 6" id="KW-0032">Aminotransferase</keyword>
<dbReference type="InterPro" id="IPR050103">
    <property type="entry name" value="Class-III_PLP-dep_AT"/>
</dbReference>
<evidence type="ECO:0000256" key="3">
    <source>
        <dbReference type="ARBA" id="ARBA00022679"/>
    </source>
</evidence>
<keyword evidence="7" id="KW-1185">Reference proteome</keyword>
<evidence type="ECO:0000256" key="1">
    <source>
        <dbReference type="ARBA" id="ARBA00001933"/>
    </source>
</evidence>
<proteinExistence type="inferred from homology"/>
<keyword evidence="3 6" id="KW-0808">Transferase</keyword>
<comment type="cofactor">
    <cofactor evidence="1">
        <name>pyridoxal 5'-phosphate</name>
        <dbReference type="ChEBI" id="CHEBI:597326"/>
    </cofactor>
</comment>
<keyword evidence="4 5" id="KW-0663">Pyridoxal phosphate</keyword>
<evidence type="ECO:0000256" key="4">
    <source>
        <dbReference type="ARBA" id="ARBA00022898"/>
    </source>
</evidence>
<dbReference type="InterPro" id="IPR015424">
    <property type="entry name" value="PyrdxlP-dep_Trfase"/>
</dbReference>
<dbReference type="InterPro" id="IPR015422">
    <property type="entry name" value="PyrdxlP-dep_Trfase_small"/>
</dbReference>
<organism evidence="6 7">
    <name type="scientific">Pedobacter duraquae</name>
    <dbReference type="NCBI Taxonomy" id="425511"/>
    <lineage>
        <taxon>Bacteria</taxon>
        <taxon>Pseudomonadati</taxon>
        <taxon>Bacteroidota</taxon>
        <taxon>Sphingobacteriia</taxon>
        <taxon>Sphingobacteriales</taxon>
        <taxon>Sphingobacteriaceae</taxon>
        <taxon>Pedobacter</taxon>
    </lineage>
</organism>
<comment type="caution">
    <text evidence="6">The sequence shown here is derived from an EMBL/GenBank/DDBJ whole genome shotgun (WGS) entry which is preliminary data.</text>
</comment>
<gene>
    <name evidence="6" type="ORF">CLV32_2160</name>
</gene>
<dbReference type="InterPro" id="IPR005814">
    <property type="entry name" value="Aminotrans_3"/>
</dbReference>
<accession>A0A4R6IM14</accession>
<dbReference type="PANTHER" id="PTHR11986">
    <property type="entry name" value="AMINOTRANSFERASE CLASS III"/>
    <property type="match status" value="1"/>
</dbReference>
<dbReference type="PIRSF" id="PIRSF000521">
    <property type="entry name" value="Transaminase_4ab_Lys_Orn"/>
    <property type="match status" value="1"/>
</dbReference>
<dbReference type="Gene3D" id="3.40.640.10">
    <property type="entry name" value="Type I PLP-dependent aspartate aminotransferase-like (Major domain)"/>
    <property type="match status" value="1"/>
</dbReference>
<dbReference type="InterPro" id="IPR049704">
    <property type="entry name" value="Aminotrans_3_PPA_site"/>
</dbReference>
<dbReference type="AlphaFoldDB" id="A0A4R6IM14"/>
<dbReference type="Proteomes" id="UP000295499">
    <property type="component" value="Unassembled WGS sequence"/>
</dbReference>
<dbReference type="Pfam" id="PF00202">
    <property type="entry name" value="Aminotran_3"/>
    <property type="match status" value="1"/>
</dbReference>
<dbReference type="PANTHER" id="PTHR11986:SF79">
    <property type="entry name" value="ACETYLORNITHINE AMINOTRANSFERASE, MITOCHONDRIAL"/>
    <property type="match status" value="1"/>
</dbReference>
<dbReference type="OrthoDB" id="9801052at2"/>
<dbReference type="SUPFAM" id="SSF53383">
    <property type="entry name" value="PLP-dependent transferases"/>
    <property type="match status" value="1"/>
</dbReference>
<dbReference type="FunFam" id="3.40.640.10:FF:000004">
    <property type="entry name" value="Acetylornithine aminotransferase"/>
    <property type="match status" value="1"/>
</dbReference>
<dbReference type="RefSeq" id="WP_133555140.1">
    <property type="nucleotide sequence ID" value="NZ_SNWM01000002.1"/>
</dbReference>
<dbReference type="CDD" id="cd00610">
    <property type="entry name" value="OAT_like"/>
    <property type="match status" value="1"/>
</dbReference>
<name>A0A4R6IM14_9SPHI</name>
<evidence type="ECO:0000256" key="2">
    <source>
        <dbReference type="ARBA" id="ARBA00022576"/>
    </source>
</evidence>
<evidence type="ECO:0000313" key="6">
    <source>
        <dbReference type="EMBL" id="TDO23173.1"/>
    </source>
</evidence>
<comment type="similarity">
    <text evidence="5">Belongs to the class-III pyridoxal-phosphate-dependent aminotransferase family.</text>
</comment>
<dbReference type="PROSITE" id="PS00600">
    <property type="entry name" value="AA_TRANSFER_CLASS_3"/>
    <property type="match status" value="1"/>
</dbReference>
<dbReference type="EMBL" id="SNWM01000002">
    <property type="protein sequence ID" value="TDO23173.1"/>
    <property type="molecule type" value="Genomic_DNA"/>
</dbReference>
<dbReference type="Gene3D" id="3.90.1150.10">
    <property type="entry name" value="Aspartate Aminotransferase, domain 1"/>
    <property type="match status" value="1"/>
</dbReference>